<gene>
    <name evidence="9" type="ORF">GRF63_00225</name>
</gene>
<feature type="compositionally biased region" description="Basic and acidic residues" evidence="7">
    <location>
        <begin position="39"/>
        <end position="54"/>
    </location>
</feature>
<dbReference type="EMBL" id="WUBR01000001">
    <property type="protein sequence ID" value="MWV26317.1"/>
    <property type="molecule type" value="Genomic_DNA"/>
</dbReference>
<comment type="caution">
    <text evidence="9">The sequence shown here is derived from an EMBL/GenBank/DDBJ whole genome shotgun (WGS) entry which is preliminary data.</text>
</comment>
<evidence type="ECO:0000256" key="2">
    <source>
        <dbReference type="ARBA" id="ARBA00022670"/>
    </source>
</evidence>
<protein>
    <submittedName>
        <fullName evidence="9">Peptidoglycan DD-metalloendopeptidase family protein</fullName>
    </submittedName>
</protein>
<organism evidence="9 10">
    <name type="scientific">Aurantiacibacter rhizosphaerae</name>
    <dbReference type="NCBI Taxonomy" id="2691582"/>
    <lineage>
        <taxon>Bacteria</taxon>
        <taxon>Pseudomonadati</taxon>
        <taxon>Pseudomonadota</taxon>
        <taxon>Alphaproteobacteria</taxon>
        <taxon>Sphingomonadales</taxon>
        <taxon>Erythrobacteraceae</taxon>
        <taxon>Aurantiacibacter</taxon>
    </lineage>
</organism>
<feature type="region of interest" description="Disordered" evidence="7">
    <location>
        <begin position="545"/>
        <end position="573"/>
    </location>
</feature>
<keyword evidence="2" id="KW-0645">Protease</keyword>
<proteinExistence type="predicted"/>
<sequence length="573" mass="62648">MLKRNLLYCFRLSNNYSRATTRGVSQTLAANQEGALPTDDDKQEQASVPRDHAPTELTLSQVLDEGEASPKRRSRKAASISQSYGSWRNAVSAKLSRADLAPDLGRDIGSKRWLRGVATLVGLSAVAIAGWPGFSTVEAAPAMRIDDRVRDEFRSQMIMPLALGADTGRRMGATMAVQPLAAAPERPSVDLVATLAQGDGFDRMLRRAGVSTGEAQLIARMVGNAVSLDEIASGTPVDITLGRRIAPDAPRPVDALSFRARFDLQLVVERRNGQLVLNPRPIKVDTTPLRIRATVGDSLYRSARAAGAPPSAVQQFLRTLNGDLDMDREIAAGDEFDMIVDYRRAATGEVEVGDLLYAAIIRDDRPRKQMMRFGREGRFYDAAGEGVVQEGLIAPVPGSISSRYGMRRHPILGYRRMHSGLDFRARHGTPIYAATDGTVNFSGRNGGYGNFVRIRHGGGLSTGYAHMSRIAVRNGESVRRGQVIGYVGSTGLSTGPHLHYEMYRNGKKIDPASVKFVQRAQLSAQEMANFRQQLVRLQMVKPGEALSDLAPDPSMTQEPVREIDRIENRQVVN</sequence>
<dbReference type="GO" id="GO:0006508">
    <property type="term" value="P:proteolysis"/>
    <property type="evidence" value="ECO:0007669"/>
    <property type="project" value="UniProtKB-KW"/>
</dbReference>
<dbReference type="Proteomes" id="UP000461409">
    <property type="component" value="Unassembled WGS sequence"/>
</dbReference>
<dbReference type="GO" id="GO:0004222">
    <property type="term" value="F:metalloendopeptidase activity"/>
    <property type="evidence" value="ECO:0007669"/>
    <property type="project" value="TreeGrafter"/>
</dbReference>
<evidence type="ECO:0000256" key="3">
    <source>
        <dbReference type="ARBA" id="ARBA00022723"/>
    </source>
</evidence>
<keyword evidence="10" id="KW-1185">Reference proteome</keyword>
<keyword evidence="5" id="KW-0862">Zinc</keyword>
<keyword evidence="4" id="KW-0378">Hydrolase</keyword>
<dbReference type="PANTHER" id="PTHR21666">
    <property type="entry name" value="PEPTIDASE-RELATED"/>
    <property type="match status" value="1"/>
</dbReference>
<dbReference type="CDD" id="cd12797">
    <property type="entry name" value="M23_peptidase"/>
    <property type="match status" value="1"/>
</dbReference>
<feature type="compositionally biased region" description="Basic and acidic residues" evidence="7">
    <location>
        <begin position="559"/>
        <end position="573"/>
    </location>
</feature>
<evidence type="ECO:0000256" key="6">
    <source>
        <dbReference type="ARBA" id="ARBA00023049"/>
    </source>
</evidence>
<dbReference type="AlphaFoldDB" id="A0A844X7L2"/>
<dbReference type="GO" id="GO:0046872">
    <property type="term" value="F:metal ion binding"/>
    <property type="evidence" value="ECO:0007669"/>
    <property type="project" value="UniProtKB-KW"/>
</dbReference>
<evidence type="ECO:0000256" key="4">
    <source>
        <dbReference type="ARBA" id="ARBA00022801"/>
    </source>
</evidence>
<dbReference type="Gene3D" id="2.70.70.10">
    <property type="entry name" value="Glucose Permease (Domain IIA)"/>
    <property type="match status" value="1"/>
</dbReference>
<evidence type="ECO:0000256" key="1">
    <source>
        <dbReference type="ARBA" id="ARBA00001947"/>
    </source>
</evidence>
<evidence type="ECO:0000259" key="8">
    <source>
        <dbReference type="Pfam" id="PF01551"/>
    </source>
</evidence>
<dbReference type="Gene3D" id="3.10.450.350">
    <property type="match status" value="1"/>
</dbReference>
<keyword evidence="6" id="KW-0482">Metalloprotease</keyword>
<reference evidence="9 10" key="1">
    <citation type="submission" date="2019-12" db="EMBL/GenBank/DDBJ databases">
        <authorList>
            <person name="Lee S.D."/>
        </authorList>
    </citation>
    <scope>NUCLEOTIDE SEQUENCE [LARGE SCALE GENOMIC DNA]</scope>
    <source>
        <strain evidence="9 10">GH3-10</strain>
    </source>
</reference>
<evidence type="ECO:0000313" key="9">
    <source>
        <dbReference type="EMBL" id="MWV26317.1"/>
    </source>
</evidence>
<accession>A0A844X7L2</accession>
<evidence type="ECO:0000256" key="5">
    <source>
        <dbReference type="ARBA" id="ARBA00022833"/>
    </source>
</evidence>
<dbReference type="InterPro" id="IPR011055">
    <property type="entry name" value="Dup_hybrid_motif"/>
</dbReference>
<dbReference type="InterPro" id="IPR016047">
    <property type="entry name" value="M23ase_b-sheet_dom"/>
</dbReference>
<feature type="region of interest" description="Disordered" evidence="7">
    <location>
        <begin position="34"/>
        <end position="79"/>
    </location>
</feature>
<dbReference type="FunFam" id="2.70.70.10:FF:000006">
    <property type="entry name" value="M23 family peptidase"/>
    <property type="match status" value="1"/>
</dbReference>
<dbReference type="Pfam" id="PF01551">
    <property type="entry name" value="Peptidase_M23"/>
    <property type="match status" value="1"/>
</dbReference>
<comment type="cofactor">
    <cofactor evidence="1">
        <name>Zn(2+)</name>
        <dbReference type="ChEBI" id="CHEBI:29105"/>
    </cofactor>
</comment>
<dbReference type="InterPro" id="IPR050570">
    <property type="entry name" value="Cell_wall_metabolism_enzyme"/>
</dbReference>
<keyword evidence="3" id="KW-0479">Metal-binding</keyword>
<dbReference type="PANTHER" id="PTHR21666:SF288">
    <property type="entry name" value="CELL DIVISION PROTEIN YTFB"/>
    <property type="match status" value="1"/>
</dbReference>
<evidence type="ECO:0000313" key="10">
    <source>
        <dbReference type="Proteomes" id="UP000461409"/>
    </source>
</evidence>
<dbReference type="SUPFAM" id="SSF51261">
    <property type="entry name" value="Duplicated hybrid motif"/>
    <property type="match status" value="1"/>
</dbReference>
<evidence type="ECO:0000256" key="7">
    <source>
        <dbReference type="SAM" id="MobiDB-lite"/>
    </source>
</evidence>
<name>A0A844X7L2_9SPHN</name>
<feature type="domain" description="M23ase beta-sheet core" evidence="8">
    <location>
        <begin position="416"/>
        <end position="511"/>
    </location>
</feature>
<reference evidence="9 10" key="2">
    <citation type="submission" date="2020-02" db="EMBL/GenBank/DDBJ databases">
        <title>Erythrobacter dongmakensis sp. nov., isolated from a tidal mudflat.</title>
        <authorList>
            <person name="Kim I.S."/>
        </authorList>
    </citation>
    <scope>NUCLEOTIDE SEQUENCE [LARGE SCALE GENOMIC DNA]</scope>
    <source>
        <strain evidence="9 10">GH3-10</strain>
    </source>
</reference>